<comment type="similarity">
    <text evidence="8 10">Belongs to the E3 ubiquitin-protein ligase UBR1-like family.</text>
</comment>
<dbReference type="GO" id="GO:0005737">
    <property type="term" value="C:cytoplasm"/>
    <property type="evidence" value="ECO:0007669"/>
    <property type="project" value="TreeGrafter"/>
</dbReference>
<evidence type="ECO:0000256" key="1">
    <source>
        <dbReference type="ARBA" id="ARBA00000900"/>
    </source>
</evidence>
<keyword evidence="13" id="KW-1185">Reference proteome</keyword>
<dbReference type="GO" id="GO:0008270">
    <property type="term" value="F:zinc ion binding"/>
    <property type="evidence" value="ECO:0007669"/>
    <property type="project" value="UniProtKB-UniRule"/>
</dbReference>
<dbReference type="GO" id="GO:0071596">
    <property type="term" value="P:ubiquitin-dependent protein catabolic process via the N-end rule pathway"/>
    <property type="evidence" value="ECO:0007669"/>
    <property type="project" value="UniProtKB-UniRule"/>
</dbReference>
<dbReference type="CDD" id="cd19673">
    <property type="entry name" value="UBR-box_UBR3"/>
    <property type="match status" value="1"/>
</dbReference>
<evidence type="ECO:0000256" key="6">
    <source>
        <dbReference type="ARBA" id="ARBA00022786"/>
    </source>
</evidence>
<evidence type="ECO:0000256" key="9">
    <source>
        <dbReference type="PROSITE-ProRule" id="PRU00508"/>
    </source>
</evidence>
<protein>
    <recommendedName>
        <fullName evidence="10">E3 ubiquitin-protein ligase</fullName>
        <ecNumber evidence="10">2.3.2.27</ecNumber>
    </recommendedName>
</protein>
<evidence type="ECO:0000256" key="4">
    <source>
        <dbReference type="ARBA" id="ARBA00022723"/>
    </source>
</evidence>
<dbReference type="CDD" id="cd16482">
    <property type="entry name" value="RING-H2_UBR1-like"/>
    <property type="match status" value="1"/>
</dbReference>
<sequence length="2037" mass="228156">MESDSPPPLTPDDNLPARLRIIERLDSLGVPMENLERLQPGLVDYVKNNKSQIPEVVFAILPSNDDAVEAGNETLVESPIANGGSGVENLFHESILWLLWLMFEGDPCTALEHLASLNLGQRGVCGAIWGNNDIAYRCRTCEHDPTCAICVPCFLNGNHNDHDYSIIYTGGGCCDCGDVTAWKREGFCSEHRGVEQIQPLPDNYANSLGPVLDALLSHWGKRLLFGETISTLSPEVNNHTPDFKRIAEGLTCVVVEMLLEFCNSSESLLSFISQKVLSSAGLLEVLVRAERLISDEETVRKHHELLLKLLGEPRFKYEFAKEFLRYYPTVVSEAIKDTTDTVLKKYPLLCTFSVQILTVPTLTPRLVKEFDLLAMLLGCLEDIFVSCSGENGQLQVERWEQLFNITLRVIEDIRFVMSHSVVPKYVIRDRQDILRIWMKLLSFMQGMNPQKRETGTHVEVENDNITLPFVVGHSIACIHSLLVAGAFSTCNETEENNLVNSCRQDFEENDSHRHAKLGRLSEESSVTSVTSRSSFDYVSKATEIKIDNSPFSPSVLSLAFECLRAMENWLGVDDASGHLLYLLSHNTGPRSGNNLFILKRTISNLRRGRTAFELYNPPLAENKATSKHISRSGCDNLDSGQSLDLEIASDGSNDSIQGDSTPDLEALRVLSLSNWQDITYAVSKQDISVHIPLHRLLSKIIQRALRKCFGESAVSSFPTDQQFFGYVLGGCHPHGFSVLAMEHPLRIRVFGAQVHAGMWRKNGDAAILSYEWYRSDRWSEQSLELDLFMLQCCASLAPADLFIKRVLERFELSEYLQLNFEHSSEYESTLVREMLILIIQIVKERRFCGLTNIECLQRDLIYRLSTGDAPRSQLVKSLPRDLSKIDKLQEVLDSIAVHSNPSSTNQGMYKLRLPYWKELDLYHPRWKSRDLQVAEERFMQFCNASALITQLPKWTKIYPPLGGIARVATCRTTLQIIRACLIYAVFPNKSNGSRAPDDVLITALHLLSLALDIFYALKESYNNPCNEGDVVPLLAHACEEVSISKYGDQSLLSLLVLLMRKYQGGNDYVETVTLNLSFLVESLLKKIVELEPGCMTKLQSLSPGLTNQFLQSFPYGDANGLGSLSDSDKRKAKARERQAAVLEKMRAQQSKFLSTIDSTEDAEDNEAIVGKKGCAAKAVRASEEKLITCSLCHDSSSKSPLSYLIHLQKSKLLSLLDKGPPMWEQTRRSGKEPMFTFGEAEDISPKIDASSRLEAVSSLEFSDLIQNAVNDFASKGQPREVEMFVGFIKSQFPTMSSIEPHCSLNIAKEKGKDMCESFDNYLYSLVQERKIKNFSCLDFICSDKKSLSIQDIFSGNGNDESLVLGKYIASLYREILDNSSGSGNVYSSLLEDRKHVAAYDVFGPSDCDGVYLSSCGHAVHQGCLDRYLQSLKERYTRRVVFEGGHIVDLDQGEFLCPVCRGLANAVLPVLPNDVKIAPPGGSSCCTLDSFGCFTSLSGVTDSLHVKEALSLLLNVSDVSCKSEILRELPLQCGMSRSNLESITSIIGGMYYPGRDKILKSDRLSSSVILYDTLRYSIMSTEIAARSRKMSLASNCTLNALYKELKSSNGFILSLLLSNVNSTRTKNSLDVLLRLRGIQLLSASICSSISVGESPSNQCRGNMQEILKISDREVQYPDIQFWNHASSPILAQNAFSSLMWTIYCLPSPFISCKGTFLSIVHLFYAITITQGIATYCNKRLYNLSELGRSDNLVTDVCKVMGECRAAGEYFDSNYIRTSSNINEAIRSLSFPYLRRCALLWKLIHSSTQIPFGEGSCMPDGLSHSSDEMMQSDDAFSDLFEIEKLEKIFNIPPLDVVLNDEVLRFIVPRWFLCLSKEFEEHNRQGVLFSTPAVPFRLMGLPHLYQDLLQRHIKQQCLDCRTVLDEPALCLLCGKLCSPSWQTCCRYNSCQTHALACGAGTGVFLLVRKTTILLQRSARQAFWHSPYLDVFGEEDIEMRRGKPLYLNEERYAALTHMVASHSLDRSSKVLRQTSVSFFIL</sequence>
<proteinExistence type="inferred from homology"/>
<dbReference type="GO" id="GO:0016567">
    <property type="term" value="P:protein ubiquitination"/>
    <property type="evidence" value="ECO:0007669"/>
    <property type="project" value="UniProtKB-UniRule"/>
</dbReference>
<feature type="domain" description="UBR-type" evidence="11">
    <location>
        <begin position="123"/>
        <end position="193"/>
    </location>
</feature>
<feature type="zinc finger region" description="UBR-type" evidence="9">
    <location>
        <begin position="123"/>
        <end position="193"/>
    </location>
</feature>
<keyword evidence="4 10" id="KW-0479">Metal-binding</keyword>
<gene>
    <name evidence="12" type="ORF">DM860_007217</name>
</gene>
<dbReference type="PANTHER" id="PTHR21497">
    <property type="entry name" value="UBIQUITIN LIGASE E3 ALPHA-RELATED"/>
    <property type="match status" value="1"/>
</dbReference>
<evidence type="ECO:0000256" key="5">
    <source>
        <dbReference type="ARBA" id="ARBA00022771"/>
    </source>
</evidence>
<dbReference type="Pfam" id="PF18995">
    <property type="entry name" value="PRT6_C"/>
    <property type="match status" value="1"/>
</dbReference>
<accession>A0A328E4D0</accession>
<evidence type="ECO:0000256" key="7">
    <source>
        <dbReference type="ARBA" id="ARBA00022833"/>
    </source>
</evidence>
<organism evidence="12 13">
    <name type="scientific">Cuscuta australis</name>
    <dbReference type="NCBI Taxonomy" id="267555"/>
    <lineage>
        <taxon>Eukaryota</taxon>
        <taxon>Viridiplantae</taxon>
        <taxon>Streptophyta</taxon>
        <taxon>Embryophyta</taxon>
        <taxon>Tracheophyta</taxon>
        <taxon>Spermatophyta</taxon>
        <taxon>Magnoliopsida</taxon>
        <taxon>eudicotyledons</taxon>
        <taxon>Gunneridae</taxon>
        <taxon>Pentapetalae</taxon>
        <taxon>asterids</taxon>
        <taxon>lamiids</taxon>
        <taxon>Solanales</taxon>
        <taxon>Convolvulaceae</taxon>
        <taxon>Cuscuteae</taxon>
        <taxon>Cuscuta</taxon>
        <taxon>Cuscuta subgen. Grammica</taxon>
        <taxon>Cuscuta sect. Cleistogrammica</taxon>
    </lineage>
</organism>
<evidence type="ECO:0000259" key="11">
    <source>
        <dbReference type="PROSITE" id="PS51157"/>
    </source>
</evidence>
<dbReference type="EMBL" id="NQVE01000034">
    <property type="protein sequence ID" value="RAL52360.1"/>
    <property type="molecule type" value="Genomic_DNA"/>
</dbReference>
<name>A0A328E4D0_9ASTE</name>
<evidence type="ECO:0000256" key="10">
    <source>
        <dbReference type="RuleBase" id="RU366018"/>
    </source>
</evidence>
<evidence type="ECO:0000256" key="2">
    <source>
        <dbReference type="ARBA" id="ARBA00004906"/>
    </source>
</evidence>
<keyword evidence="3 10" id="KW-0808">Transferase</keyword>
<dbReference type="SMART" id="SM00396">
    <property type="entry name" value="ZnF_UBR1"/>
    <property type="match status" value="1"/>
</dbReference>
<dbReference type="GO" id="GO:0061630">
    <property type="term" value="F:ubiquitin protein ligase activity"/>
    <property type="evidence" value="ECO:0007669"/>
    <property type="project" value="UniProtKB-UniRule"/>
</dbReference>
<dbReference type="UniPathway" id="UPA00143"/>
<dbReference type="Pfam" id="PF02207">
    <property type="entry name" value="zf-UBR"/>
    <property type="match status" value="1"/>
</dbReference>
<keyword evidence="7 10" id="KW-0862">Zinc</keyword>
<evidence type="ECO:0000256" key="8">
    <source>
        <dbReference type="ARBA" id="ARBA00046341"/>
    </source>
</evidence>
<dbReference type="PROSITE" id="PS51157">
    <property type="entry name" value="ZF_UBR"/>
    <property type="match status" value="1"/>
</dbReference>
<keyword evidence="5 10" id="KW-0863">Zinc-finger</keyword>
<keyword evidence="6 10" id="KW-0833">Ubl conjugation pathway</keyword>
<dbReference type="Proteomes" id="UP000249390">
    <property type="component" value="Unassembled WGS sequence"/>
</dbReference>
<dbReference type="EC" id="2.3.2.27" evidence="10"/>
<comment type="catalytic activity">
    <reaction evidence="1 10">
        <text>S-ubiquitinyl-[E2 ubiquitin-conjugating enzyme]-L-cysteine + [acceptor protein]-L-lysine = [E2 ubiquitin-conjugating enzyme]-L-cysteine + N(6)-ubiquitinyl-[acceptor protein]-L-lysine.</text>
        <dbReference type="EC" id="2.3.2.27"/>
    </reaction>
</comment>
<evidence type="ECO:0000313" key="13">
    <source>
        <dbReference type="Proteomes" id="UP000249390"/>
    </source>
</evidence>
<dbReference type="InterPro" id="IPR003126">
    <property type="entry name" value="Znf_UBR"/>
</dbReference>
<dbReference type="PANTHER" id="PTHR21497:SF53">
    <property type="entry name" value="E3 UBIQUITIN-PROTEIN LIGASE PRT6"/>
    <property type="match status" value="1"/>
</dbReference>
<dbReference type="Pfam" id="PF22960">
    <property type="entry name" value="WHD_UBR1"/>
    <property type="match status" value="1"/>
</dbReference>
<dbReference type="GO" id="GO:0000151">
    <property type="term" value="C:ubiquitin ligase complex"/>
    <property type="evidence" value="ECO:0007669"/>
    <property type="project" value="TreeGrafter"/>
</dbReference>
<evidence type="ECO:0000256" key="3">
    <source>
        <dbReference type="ARBA" id="ARBA00022679"/>
    </source>
</evidence>
<comment type="caution">
    <text evidence="12">The sequence shown here is derived from an EMBL/GenBank/DDBJ whole genome shotgun (WGS) entry which is preliminary data.</text>
</comment>
<dbReference type="InterPro" id="IPR039164">
    <property type="entry name" value="UBR1-like"/>
</dbReference>
<dbReference type="InterPro" id="IPR055194">
    <property type="entry name" value="UBR1-like_WH"/>
</dbReference>
<comment type="function">
    <text evidence="10">Ubiquitin ligase protein which is a component of the N-end rule pathway. Recognizes and binds to proteins bearing specific N-terminal residues that are destabilizing according to the N-end rule, leading to their ubiquitination and subsequent degradation.</text>
</comment>
<dbReference type="FunFam" id="2.10.110.30:FF:000002">
    <property type="entry name" value="Putative e3 ubiquitin-protein ligase ubr3"/>
    <property type="match status" value="1"/>
</dbReference>
<dbReference type="InterPro" id="IPR044046">
    <property type="entry name" value="E3_ligase_UBR-like_C"/>
</dbReference>
<comment type="pathway">
    <text evidence="2 10">Protein modification; protein ubiquitination.</text>
</comment>
<evidence type="ECO:0000313" key="12">
    <source>
        <dbReference type="EMBL" id="RAL52360.1"/>
    </source>
</evidence>
<reference evidence="12 13" key="1">
    <citation type="submission" date="2018-06" db="EMBL/GenBank/DDBJ databases">
        <title>The Genome of Cuscuta australis (Dodder) Provides Insight into the Evolution of Plant Parasitism.</title>
        <authorList>
            <person name="Liu H."/>
        </authorList>
    </citation>
    <scope>NUCLEOTIDE SEQUENCE [LARGE SCALE GENOMIC DNA]</scope>
    <source>
        <strain evidence="13">cv. Yunnan</strain>
        <tissue evidence="12">Vines</tissue>
    </source>
</reference>
<dbReference type="Gene3D" id="2.10.110.30">
    <property type="match status" value="1"/>
</dbReference>